<name>A0A2H1W9D6_SPOFR</name>
<dbReference type="PANTHER" id="PTHR10380:SF173">
    <property type="entry name" value="CUTICULAR PROTEIN 47EF, ISOFORM C-RELATED"/>
    <property type="match status" value="1"/>
</dbReference>
<evidence type="ECO:0000256" key="2">
    <source>
        <dbReference type="ARBA" id="ARBA00022729"/>
    </source>
</evidence>
<dbReference type="GO" id="GO:0008010">
    <property type="term" value="F:structural constituent of chitin-based larval cuticle"/>
    <property type="evidence" value="ECO:0007669"/>
    <property type="project" value="TreeGrafter"/>
</dbReference>
<reference evidence="4" key="1">
    <citation type="submission" date="2016-07" db="EMBL/GenBank/DDBJ databases">
        <authorList>
            <person name="Bretaudeau A."/>
        </authorList>
    </citation>
    <scope>NUCLEOTIDE SEQUENCE</scope>
    <source>
        <strain evidence="4">Rice</strain>
        <tissue evidence="4">Whole body</tissue>
    </source>
</reference>
<dbReference type="EMBL" id="ODYU01007168">
    <property type="protein sequence ID" value="SOQ49709.1"/>
    <property type="molecule type" value="Genomic_DNA"/>
</dbReference>
<evidence type="ECO:0000256" key="1">
    <source>
        <dbReference type="ARBA" id="ARBA00022460"/>
    </source>
</evidence>
<sequence length="204" mass="22091">MFSEWAASLAEWLQVRLLGKGSRVRFPGRAKSQHPKSSFAISEARGSVRLLLTKNHLVPTPFRAGAPILSLITLSSCQKDDEIIRQDFDGPHEDGSYRWALQTYDCTVGAMAGQLAAVKRVAAGGIYHEQTGGLEPNSAGEPSLLVKGQYQYTAPDGQVINVLYTAGENGFEARGDHIPTPPPIPAAIQRALDYLATKPPSTDY</sequence>
<dbReference type="PROSITE" id="PS51155">
    <property type="entry name" value="CHIT_BIND_RR_2"/>
    <property type="match status" value="1"/>
</dbReference>
<dbReference type="Pfam" id="PF00379">
    <property type="entry name" value="Chitin_bind_4"/>
    <property type="match status" value="1"/>
</dbReference>
<proteinExistence type="predicted"/>
<dbReference type="PROSITE" id="PS00233">
    <property type="entry name" value="CHIT_BIND_RR_1"/>
    <property type="match status" value="1"/>
</dbReference>
<evidence type="ECO:0000256" key="3">
    <source>
        <dbReference type="PROSITE-ProRule" id="PRU00497"/>
    </source>
</evidence>
<dbReference type="AlphaFoldDB" id="A0A2H1W9D6"/>
<dbReference type="InterPro" id="IPR000618">
    <property type="entry name" value="Insect_cuticle"/>
</dbReference>
<dbReference type="InterPro" id="IPR050468">
    <property type="entry name" value="Cuticle_Struct_Prot"/>
</dbReference>
<dbReference type="GO" id="GO:0062129">
    <property type="term" value="C:chitin-based extracellular matrix"/>
    <property type="evidence" value="ECO:0007669"/>
    <property type="project" value="TreeGrafter"/>
</dbReference>
<protein>
    <submittedName>
        <fullName evidence="4">SFRICE_029665</fullName>
    </submittedName>
</protein>
<gene>
    <name evidence="4" type="ORF">SFRICE_029665</name>
</gene>
<organism evidence="4">
    <name type="scientific">Spodoptera frugiperda</name>
    <name type="common">Fall armyworm</name>
    <dbReference type="NCBI Taxonomy" id="7108"/>
    <lineage>
        <taxon>Eukaryota</taxon>
        <taxon>Metazoa</taxon>
        <taxon>Ecdysozoa</taxon>
        <taxon>Arthropoda</taxon>
        <taxon>Hexapoda</taxon>
        <taxon>Insecta</taxon>
        <taxon>Pterygota</taxon>
        <taxon>Neoptera</taxon>
        <taxon>Endopterygota</taxon>
        <taxon>Lepidoptera</taxon>
        <taxon>Glossata</taxon>
        <taxon>Ditrysia</taxon>
        <taxon>Noctuoidea</taxon>
        <taxon>Noctuidae</taxon>
        <taxon>Amphipyrinae</taxon>
        <taxon>Spodoptera</taxon>
    </lineage>
</organism>
<evidence type="ECO:0000313" key="4">
    <source>
        <dbReference type="EMBL" id="SOQ49709.1"/>
    </source>
</evidence>
<accession>A0A2H1W9D6</accession>
<dbReference type="PANTHER" id="PTHR10380">
    <property type="entry name" value="CUTICLE PROTEIN"/>
    <property type="match status" value="1"/>
</dbReference>
<keyword evidence="1 3" id="KW-0193">Cuticle</keyword>
<dbReference type="InterPro" id="IPR031311">
    <property type="entry name" value="CHIT_BIND_RR_consensus"/>
</dbReference>
<keyword evidence="2" id="KW-0732">Signal</keyword>